<proteinExistence type="predicted"/>
<feature type="transmembrane region" description="Helical" evidence="1">
    <location>
        <begin position="257"/>
        <end position="273"/>
    </location>
</feature>
<dbReference type="GO" id="GO:0000271">
    <property type="term" value="P:polysaccharide biosynthetic process"/>
    <property type="evidence" value="ECO:0007669"/>
    <property type="project" value="TreeGrafter"/>
</dbReference>
<keyword evidence="1" id="KW-1133">Transmembrane helix</keyword>
<dbReference type="PANTHER" id="PTHR23028">
    <property type="entry name" value="ACETYLTRANSFERASE"/>
    <property type="match status" value="1"/>
</dbReference>
<feature type="transmembrane region" description="Helical" evidence="1">
    <location>
        <begin position="309"/>
        <end position="332"/>
    </location>
</feature>
<dbReference type="PANTHER" id="PTHR23028:SF53">
    <property type="entry name" value="ACYL_TRANSF_3 DOMAIN-CONTAINING PROTEIN"/>
    <property type="match status" value="1"/>
</dbReference>
<feature type="domain" description="Acyltransferase 3" evidence="2">
    <location>
        <begin position="11"/>
        <end position="331"/>
    </location>
</feature>
<dbReference type="GO" id="GO:0016747">
    <property type="term" value="F:acyltransferase activity, transferring groups other than amino-acyl groups"/>
    <property type="evidence" value="ECO:0007669"/>
    <property type="project" value="InterPro"/>
</dbReference>
<organism evidence="3 4">
    <name type="scientific">Flavobacterium hercynium</name>
    <dbReference type="NCBI Taxonomy" id="387094"/>
    <lineage>
        <taxon>Bacteria</taxon>
        <taxon>Pseudomonadati</taxon>
        <taxon>Bacteroidota</taxon>
        <taxon>Flavobacteriia</taxon>
        <taxon>Flavobacteriales</taxon>
        <taxon>Flavobacteriaceae</taxon>
        <taxon>Flavobacterium</taxon>
    </lineage>
</organism>
<dbReference type="InterPro" id="IPR002656">
    <property type="entry name" value="Acyl_transf_3_dom"/>
</dbReference>
<evidence type="ECO:0000259" key="2">
    <source>
        <dbReference type="Pfam" id="PF01757"/>
    </source>
</evidence>
<dbReference type="InterPro" id="IPR050879">
    <property type="entry name" value="Acyltransferase_3"/>
</dbReference>
<keyword evidence="1" id="KW-0472">Membrane</keyword>
<keyword evidence="4" id="KW-1185">Reference proteome</keyword>
<feature type="transmembrane region" description="Helical" evidence="1">
    <location>
        <begin position="81"/>
        <end position="102"/>
    </location>
</feature>
<evidence type="ECO:0000313" key="3">
    <source>
        <dbReference type="EMBL" id="OXA92224.1"/>
    </source>
</evidence>
<dbReference type="GO" id="GO:0016020">
    <property type="term" value="C:membrane"/>
    <property type="evidence" value="ECO:0007669"/>
    <property type="project" value="TreeGrafter"/>
</dbReference>
<feature type="transmembrane region" description="Helical" evidence="1">
    <location>
        <begin position="144"/>
        <end position="165"/>
    </location>
</feature>
<protein>
    <recommendedName>
        <fullName evidence="2">Acyltransferase 3 domain-containing protein</fullName>
    </recommendedName>
</protein>
<accession>A0A226HDQ5</accession>
<dbReference type="Proteomes" id="UP000198345">
    <property type="component" value="Unassembled WGS sequence"/>
</dbReference>
<evidence type="ECO:0000256" key="1">
    <source>
        <dbReference type="SAM" id="Phobius"/>
    </source>
</evidence>
<evidence type="ECO:0000313" key="4">
    <source>
        <dbReference type="Proteomes" id="UP000198345"/>
    </source>
</evidence>
<gene>
    <name evidence="3" type="ORF">B0A66_10710</name>
</gene>
<dbReference type="RefSeq" id="WP_089049822.1">
    <property type="nucleotide sequence ID" value="NZ_FXTV01000008.1"/>
</dbReference>
<feature type="transmembrane region" description="Helical" evidence="1">
    <location>
        <begin position="280"/>
        <end position="303"/>
    </location>
</feature>
<feature type="transmembrane region" description="Helical" evidence="1">
    <location>
        <begin position="49"/>
        <end position="69"/>
    </location>
</feature>
<keyword evidence="1" id="KW-0812">Transmembrane</keyword>
<dbReference type="AlphaFoldDB" id="A0A226HDQ5"/>
<sequence>MSKVQDNRISILDGFRAIAIMSVLLYHYFYRWNDSIYPYFGGDYFHYGFKGVSFFFMISGFVICYSLQGTSNFTTFWKKRFIRLFPSMLIASLITFVFLILFDYSKIFADSTHFRNLLTSITFLPPNLFDFIFGTKNHFSYLNYSYWSLWPEIQFYLLASTIYFVDKLNFKRNFITICFTLLLIYNLFMFFGNVENQYFIKFTNLFNLLKHLCFFLSGALFYMLYKEKKNRRYIVLLILAFVIINFKLILIDLVTSIIMYVLFFCFIYFPDFLRFLEKKAFVKIGVSSYFLYLIHEYIGVVLIKNNVSLFYPISFIAPVLVMIFIIILSIVYTQKIELKLGKYFNELLLKKKNA</sequence>
<reference evidence="3 4" key="1">
    <citation type="submission" date="2016-11" db="EMBL/GenBank/DDBJ databases">
        <title>Whole genomes of Flavobacteriaceae.</title>
        <authorList>
            <person name="Stine C."/>
            <person name="Li C."/>
            <person name="Tadesse D."/>
        </authorList>
    </citation>
    <scope>NUCLEOTIDE SEQUENCE [LARGE SCALE GENOMIC DNA]</scope>
    <source>
        <strain evidence="3 4">DSM 18292</strain>
    </source>
</reference>
<feature type="transmembrane region" description="Helical" evidence="1">
    <location>
        <begin position="205"/>
        <end position="225"/>
    </location>
</feature>
<feature type="transmembrane region" description="Helical" evidence="1">
    <location>
        <begin position="174"/>
        <end position="193"/>
    </location>
</feature>
<dbReference type="OrthoDB" id="290051at2"/>
<comment type="caution">
    <text evidence="3">The sequence shown here is derived from an EMBL/GenBank/DDBJ whole genome shotgun (WGS) entry which is preliminary data.</text>
</comment>
<dbReference type="Pfam" id="PF01757">
    <property type="entry name" value="Acyl_transf_3"/>
    <property type="match status" value="1"/>
</dbReference>
<name>A0A226HDQ5_9FLAO</name>
<feature type="transmembrane region" description="Helical" evidence="1">
    <location>
        <begin position="232"/>
        <end position="251"/>
    </location>
</feature>
<feature type="transmembrane region" description="Helical" evidence="1">
    <location>
        <begin position="12"/>
        <end position="29"/>
    </location>
</feature>
<dbReference type="EMBL" id="MUGW01000020">
    <property type="protein sequence ID" value="OXA92224.1"/>
    <property type="molecule type" value="Genomic_DNA"/>
</dbReference>